<dbReference type="GO" id="GO:0005198">
    <property type="term" value="F:structural molecule activity"/>
    <property type="evidence" value="ECO:0007669"/>
    <property type="project" value="EnsemblFungi"/>
</dbReference>
<dbReference type="Proteomes" id="UP000015464">
    <property type="component" value="Unassembled WGS sequence"/>
</dbReference>
<dbReference type="Pfam" id="PF01399">
    <property type="entry name" value="PCI"/>
    <property type="match status" value="1"/>
</dbReference>
<comment type="similarity">
    <text evidence="1">Belongs to the proteasome subunit S9 family.</text>
</comment>
<dbReference type="InterPro" id="IPR040773">
    <property type="entry name" value="Rpn6_N"/>
</dbReference>
<reference evidence="4 5" key="1">
    <citation type="journal article" date="2011" name="Science">
        <title>Comparative functional genomics of the fission yeasts.</title>
        <authorList>
            <person name="Rhind N."/>
            <person name="Chen Z."/>
            <person name="Yassour M."/>
            <person name="Thompson D.A."/>
            <person name="Haas B.J."/>
            <person name="Habib N."/>
            <person name="Wapinski I."/>
            <person name="Roy S."/>
            <person name="Lin M.F."/>
            <person name="Heiman D.I."/>
            <person name="Young S.K."/>
            <person name="Furuya K."/>
            <person name="Guo Y."/>
            <person name="Pidoux A."/>
            <person name="Chen H.M."/>
            <person name="Robbertse B."/>
            <person name="Goldberg J.M."/>
            <person name="Aoki K."/>
            <person name="Bayne E.H."/>
            <person name="Berlin A.M."/>
            <person name="Desjardins C.A."/>
            <person name="Dobbs E."/>
            <person name="Dukaj L."/>
            <person name="Fan L."/>
            <person name="FitzGerald M.G."/>
            <person name="French C."/>
            <person name="Gujja S."/>
            <person name="Hansen K."/>
            <person name="Keifenheim D."/>
            <person name="Levin J.Z."/>
            <person name="Mosher R.A."/>
            <person name="Mueller C.A."/>
            <person name="Pfiffner J."/>
            <person name="Priest M."/>
            <person name="Russ C."/>
            <person name="Smialowska A."/>
            <person name="Swoboda P."/>
            <person name="Sykes S.M."/>
            <person name="Vaughn M."/>
            <person name="Vengrova S."/>
            <person name="Yoder R."/>
            <person name="Zeng Q."/>
            <person name="Allshire R."/>
            <person name="Baulcombe D."/>
            <person name="Birren B.W."/>
            <person name="Brown W."/>
            <person name="Ekwall K."/>
            <person name="Kellis M."/>
            <person name="Leatherwood J."/>
            <person name="Levin H."/>
            <person name="Margalit H."/>
            <person name="Martienssen R."/>
            <person name="Nieduszynski C.A."/>
            <person name="Spatafora J.W."/>
            <person name="Friedman N."/>
            <person name="Dalgaard J.Z."/>
            <person name="Baumann P."/>
            <person name="Niki H."/>
            <person name="Regev A."/>
            <person name="Nusbaum C."/>
        </authorList>
    </citation>
    <scope>NUCLEOTIDE SEQUENCE [LARGE SCALE GENOMIC DNA]</scope>
    <source>
        <strain evidence="5">OY26 / ATCC MYA-4695 / CBS 11777 / NBRC 106824 / NRRL Y48691</strain>
    </source>
</reference>
<gene>
    <name evidence="4" type="ORF">SPOG_00737</name>
</gene>
<dbReference type="OMA" id="ESKIYHA"/>
<evidence type="ECO:0000256" key="1">
    <source>
        <dbReference type="ARBA" id="ARBA00007454"/>
    </source>
</evidence>
<dbReference type="GO" id="GO:0043248">
    <property type="term" value="P:proteasome assembly"/>
    <property type="evidence" value="ECO:0007669"/>
    <property type="project" value="EnsemblFungi"/>
</dbReference>
<evidence type="ECO:0000313" key="4">
    <source>
        <dbReference type="EMBL" id="EPY50722.1"/>
    </source>
</evidence>
<dbReference type="Gene3D" id="1.25.40.570">
    <property type="match status" value="1"/>
</dbReference>
<feature type="domain" description="PCI" evidence="3">
    <location>
        <begin position="221"/>
        <end position="390"/>
    </location>
</feature>
<protein>
    <submittedName>
        <fullName evidence="4">19S proteasome regulatory subunit Rpn6</fullName>
    </submittedName>
</protein>
<dbReference type="PANTHER" id="PTHR10678">
    <property type="entry name" value="26S PROTEASOME NON-ATPASE REGULATORY SUBUNIT 11/COP9 SIGNALOSOME COMPLEX SUBUNIT 2"/>
    <property type="match status" value="1"/>
</dbReference>
<dbReference type="PROSITE" id="PS50250">
    <property type="entry name" value="PCI"/>
    <property type="match status" value="1"/>
</dbReference>
<dbReference type="GeneID" id="25035069"/>
<organism evidence="4 5">
    <name type="scientific">Schizosaccharomyces cryophilus (strain OY26 / ATCC MYA-4695 / CBS 11777 / NBRC 106824 / NRRL Y48691)</name>
    <name type="common">Fission yeast</name>
    <dbReference type="NCBI Taxonomy" id="653667"/>
    <lineage>
        <taxon>Eukaryota</taxon>
        <taxon>Fungi</taxon>
        <taxon>Dikarya</taxon>
        <taxon>Ascomycota</taxon>
        <taxon>Taphrinomycotina</taxon>
        <taxon>Schizosaccharomycetes</taxon>
        <taxon>Schizosaccharomycetales</taxon>
        <taxon>Schizosaccharomycetaceae</taxon>
        <taxon>Schizosaccharomyces</taxon>
    </lineage>
</organism>
<proteinExistence type="inferred from homology"/>
<name>S9X107_SCHCR</name>
<dbReference type="GO" id="GO:0043161">
    <property type="term" value="P:proteasome-mediated ubiquitin-dependent protein catabolic process"/>
    <property type="evidence" value="ECO:0007669"/>
    <property type="project" value="EnsemblFungi"/>
</dbReference>
<evidence type="ECO:0000256" key="2">
    <source>
        <dbReference type="ARBA" id="ARBA00022942"/>
    </source>
</evidence>
<dbReference type="SMART" id="SM00753">
    <property type="entry name" value="PAM"/>
    <property type="match status" value="1"/>
</dbReference>
<dbReference type="AlphaFoldDB" id="S9X107"/>
<dbReference type="OrthoDB" id="1418352at2759"/>
<dbReference type="InterPro" id="IPR040780">
    <property type="entry name" value="Rpn6_C_helix"/>
</dbReference>
<dbReference type="SUPFAM" id="SSF46785">
    <property type="entry name" value="Winged helix' DNA-binding domain"/>
    <property type="match status" value="1"/>
</dbReference>
<keyword evidence="2 4" id="KW-0647">Proteasome</keyword>
<dbReference type="eggNOG" id="KOG1463">
    <property type="taxonomic scope" value="Eukaryota"/>
</dbReference>
<dbReference type="InterPro" id="IPR050871">
    <property type="entry name" value="26S_Proteasome/COP9_Components"/>
</dbReference>
<dbReference type="GO" id="GO:0008541">
    <property type="term" value="C:proteasome regulatory particle, lid subcomplex"/>
    <property type="evidence" value="ECO:0007669"/>
    <property type="project" value="EnsemblFungi"/>
</dbReference>
<dbReference type="RefSeq" id="XP_013024368.1">
    <property type="nucleotide sequence ID" value="XM_013168914.1"/>
</dbReference>
<dbReference type="FunFam" id="1.25.40.570:FF:000007">
    <property type="entry name" value="26S proteasome non-ATPase regulatory subunit 11"/>
    <property type="match status" value="1"/>
</dbReference>
<dbReference type="STRING" id="653667.S9X107"/>
<dbReference type="SMART" id="SM00088">
    <property type="entry name" value="PINT"/>
    <property type="match status" value="1"/>
</dbReference>
<evidence type="ECO:0000259" key="3">
    <source>
        <dbReference type="PROSITE" id="PS50250"/>
    </source>
</evidence>
<keyword evidence="5" id="KW-1185">Reference proteome</keyword>
<dbReference type="InterPro" id="IPR036390">
    <property type="entry name" value="WH_DNA-bd_sf"/>
</dbReference>
<dbReference type="HOGENOM" id="CLU_029573_2_1_1"/>
<dbReference type="Pfam" id="PF18055">
    <property type="entry name" value="RPN6_N"/>
    <property type="match status" value="1"/>
</dbReference>
<dbReference type="EMBL" id="KE546992">
    <property type="protein sequence ID" value="EPY50722.1"/>
    <property type="molecule type" value="Genomic_DNA"/>
</dbReference>
<accession>S9X107</accession>
<dbReference type="Pfam" id="PF18503">
    <property type="entry name" value="RPN6_C_helix"/>
    <property type="match status" value="1"/>
</dbReference>
<evidence type="ECO:0000313" key="5">
    <source>
        <dbReference type="Proteomes" id="UP000015464"/>
    </source>
</evidence>
<dbReference type="GO" id="GO:0034515">
    <property type="term" value="C:proteasome storage granule"/>
    <property type="evidence" value="ECO:0007669"/>
    <property type="project" value="EnsemblFungi"/>
</dbReference>
<sequence length="421" mass="47375">MSSNASIELAGAELKSKNYAKAEVIYKEILQKDVKKDESLINEQEQAMVGLSDLYVAENRHEDLAKFVQEVRPLMSNFSKAKAAKIIRTLIDKFSGTKNSLPLQIEVTKSCREWAIEGKRTFLRQALDTKLISLYYENSSYTDAIDLANTLLFELKRMDDKMLLTEVHLLESRVYHAIRNIPKARASLTAARTAANAIYCPAVLQASLDMQSGILHAEEADFKTAYSYFYEAYEGYNTLDDLKKALSSFKYMLLSQIMLNSISEVKSLLTGKHAVKYSGKDIDAMRAVAQAHENRSLAEFEKALQDYKLELASDPIIRSHLSTLYDNLLEQNLLRVVEPYSRIEVSHIAKLIGLSTVQVEGKLSQMILDKVFYGILDQGSGVLIVFDEPQQDKTYEAALEVIKNMGTVVDLLIENKATALL</sequence>
<dbReference type="InterPro" id="IPR000717">
    <property type="entry name" value="PCI_dom"/>
</dbReference>